<evidence type="ECO:0000256" key="1">
    <source>
        <dbReference type="SAM" id="MobiDB-lite"/>
    </source>
</evidence>
<organism evidence="2 3">
    <name type="scientific">Dendrothele bispora (strain CBS 962.96)</name>
    <dbReference type="NCBI Taxonomy" id="1314807"/>
    <lineage>
        <taxon>Eukaryota</taxon>
        <taxon>Fungi</taxon>
        <taxon>Dikarya</taxon>
        <taxon>Basidiomycota</taxon>
        <taxon>Agaricomycotina</taxon>
        <taxon>Agaricomycetes</taxon>
        <taxon>Agaricomycetidae</taxon>
        <taxon>Agaricales</taxon>
        <taxon>Agaricales incertae sedis</taxon>
        <taxon>Dendrothele</taxon>
    </lineage>
</organism>
<dbReference type="EMBL" id="ML179160">
    <property type="protein sequence ID" value="THU97190.1"/>
    <property type="molecule type" value="Genomic_DNA"/>
</dbReference>
<accession>A0A4S8M563</accession>
<protein>
    <submittedName>
        <fullName evidence="2">Uncharacterized protein</fullName>
    </submittedName>
</protein>
<gene>
    <name evidence="2" type="ORF">K435DRAFT_857812</name>
</gene>
<dbReference type="Proteomes" id="UP000297245">
    <property type="component" value="Unassembled WGS sequence"/>
</dbReference>
<evidence type="ECO:0000313" key="2">
    <source>
        <dbReference type="EMBL" id="THU97190.1"/>
    </source>
</evidence>
<keyword evidence="3" id="KW-1185">Reference proteome</keyword>
<proteinExistence type="predicted"/>
<evidence type="ECO:0000313" key="3">
    <source>
        <dbReference type="Proteomes" id="UP000297245"/>
    </source>
</evidence>
<dbReference type="AlphaFoldDB" id="A0A4S8M563"/>
<reference evidence="2 3" key="1">
    <citation type="journal article" date="2019" name="Nat. Ecol. Evol.">
        <title>Megaphylogeny resolves global patterns of mushroom evolution.</title>
        <authorList>
            <person name="Varga T."/>
            <person name="Krizsan K."/>
            <person name="Foldi C."/>
            <person name="Dima B."/>
            <person name="Sanchez-Garcia M."/>
            <person name="Sanchez-Ramirez S."/>
            <person name="Szollosi G.J."/>
            <person name="Szarkandi J.G."/>
            <person name="Papp V."/>
            <person name="Albert L."/>
            <person name="Andreopoulos W."/>
            <person name="Angelini C."/>
            <person name="Antonin V."/>
            <person name="Barry K.W."/>
            <person name="Bougher N.L."/>
            <person name="Buchanan P."/>
            <person name="Buyck B."/>
            <person name="Bense V."/>
            <person name="Catcheside P."/>
            <person name="Chovatia M."/>
            <person name="Cooper J."/>
            <person name="Damon W."/>
            <person name="Desjardin D."/>
            <person name="Finy P."/>
            <person name="Geml J."/>
            <person name="Haridas S."/>
            <person name="Hughes K."/>
            <person name="Justo A."/>
            <person name="Karasinski D."/>
            <person name="Kautmanova I."/>
            <person name="Kiss B."/>
            <person name="Kocsube S."/>
            <person name="Kotiranta H."/>
            <person name="LaButti K.M."/>
            <person name="Lechner B.E."/>
            <person name="Liimatainen K."/>
            <person name="Lipzen A."/>
            <person name="Lukacs Z."/>
            <person name="Mihaltcheva S."/>
            <person name="Morgado L.N."/>
            <person name="Niskanen T."/>
            <person name="Noordeloos M.E."/>
            <person name="Ohm R.A."/>
            <person name="Ortiz-Santana B."/>
            <person name="Ovrebo C."/>
            <person name="Racz N."/>
            <person name="Riley R."/>
            <person name="Savchenko A."/>
            <person name="Shiryaev A."/>
            <person name="Soop K."/>
            <person name="Spirin V."/>
            <person name="Szebenyi C."/>
            <person name="Tomsovsky M."/>
            <person name="Tulloss R.E."/>
            <person name="Uehling J."/>
            <person name="Grigoriev I.V."/>
            <person name="Vagvolgyi C."/>
            <person name="Papp T."/>
            <person name="Martin F.M."/>
            <person name="Miettinen O."/>
            <person name="Hibbett D.S."/>
            <person name="Nagy L.G."/>
        </authorList>
    </citation>
    <scope>NUCLEOTIDE SEQUENCE [LARGE SCALE GENOMIC DNA]</scope>
    <source>
        <strain evidence="2 3">CBS 962.96</strain>
    </source>
</reference>
<feature type="region of interest" description="Disordered" evidence="1">
    <location>
        <begin position="1"/>
        <end position="36"/>
    </location>
</feature>
<name>A0A4S8M563_DENBC</name>
<feature type="compositionally biased region" description="Basic and acidic residues" evidence="1">
    <location>
        <begin position="12"/>
        <end position="30"/>
    </location>
</feature>
<sequence>MQKIRPKAANHSIREESVKTHPKQTEEQRKHGNNAQNFPVISSFGSKYIEPEHRNLNSQVFFHLTYVSTNRWPHVPKTDVAFVSWDFFRTRRSHAALQNYANWYLIAYGLRQSTPSSEISEISFHPFGDLLAYCRHNCQFSRVGMKHKGTSNPPSPADRDRTLTVLALPTQQIRWTFLEDDEGLTFQPRTSKSLYHHLMI</sequence>